<dbReference type="PANTHER" id="PTHR31944:SF131">
    <property type="entry name" value="HEME-RESPONSIVE ZINC FINGER TRANSCRIPTION FACTOR HAP1"/>
    <property type="match status" value="1"/>
</dbReference>
<organism evidence="9">
    <name type="scientific">Guillardia theta</name>
    <name type="common">Cryptophyte</name>
    <name type="synonym">Cryptomonas phi</name>
    <dbReference type="NCBI Taxonomy" id="55529"/>
    <lineage>
        <taxon>Eukaryota</taxon>
        <taxon>Cryptophyceae</taxon>
        <taxon>Pyrenomonadales</taxon>
        <taxon>Geminigeraceae</taxon>
        <taxon>Guillardia</taxon>
    </lineage>
</organism>
<gene>
    <name evidence="9" type="ORF">GTHE00462_LOCUS15162</name>
</gene>
<evidence type="ECO:0000256" key="5">
    <source>
        <dbReference type="ARBA" id="ARBA00023163"/>
    </source>
</evidence>
<dbReference type="GO" id="GO:0000978">
    <property type="term" value="F:RNA polymerase II cis-regulatory region sequence-specific DNA binding"/>
    <property type="evidence" value="ECO:0007669"/>
    <property type="project" value="TreeGrafter"/>
</dbReference>
<dbReference type="SUPFAM" id="SSF57701">
    <property type="entry name" value="Zn2/Cys6 DNA-binding domain"/>
    <property type="match status" value="2"/>
</dbReference>
<keyword evidence="6" id="KW-0539">Nucleus</keyword>
<dbReference type="EMBL" id="HBKN01019213">
    <property type="protein sequence ID" value="CAE2299550.1"/>
    <property type="molecule type" value="Transcribed_RNA"/>
</dbReference>
<evidence type="ECO:0000256" key="3">
    <source>
        <dbReference type="ARBA" id="ARBA00023015"/>
    </source>
</evidence>
<keyword evidence="4" id="KW-0238">DNA-binding</keyword>
<evidence type="ECO:0000313" key="9">
    <source>
        <dbReference type="EMBL" id="CAE2299550.1"/>
    </source>
</evidence>
<dbReference type="PROSITE" id="PS50048">
    <property type="entry name" value="ZN2_CY6_FUNGAL_2"/>
    <property type="match status" value="2"/>
</dbReference>
<dbReference type="GO" id="GO:0001228">
    <property type="term" value="F:DNA-binding transcription activator activity, RNA polymerase II-specific"/>
    <property type="evidence" value="ECO:0007669"/>
    <property type="project" value="TreeGrafter"/>
</dbReference>
<dbReference type="InterPro" id="IPR051430">
    <property type="entry name" value="Fungal_TF_Env_Response"/>
</dbReference>
<keyword evidence="1" id="KW-0479">Metal-binding</keyword>
<evidence type="ECO:0000256" key="4">
    <source>
        <dbReference type="ARBA" id="ARBA00023125"/>
    </source>
</evidence>
<dbReference type="CDD" id="cd00067">
    <property type="entry name" value="GAL4"/>
    <property type="match status" value="2"/>
</dbReference>
<feature type="domain" description="Zn(2)-C6 fungal-type" evidence="8">
    <location>
        <begin position="49"/>
        <end position="78"/>
    </location>
</feature>
<dbReference type="GO" id="GO:0005634">
    <property type="term" value="C:nucleus"/>
    <property type="evidence" value="ECO:0007669"/>
    <property type="project" value="TreeGrafter"/>
</dbReference>
<name>A0A7S4KMJ1_GUITH</name>
<dbReference type="SMART" id="SM00066">
    <property type="entry name" value="GAL4"/>
    <property type="match status" value="1"/>
</dbReference>
<accession>A0A7S4KMJ1</accession>
<dbReference type="Gene3D" id="4.10.240.10">
    <property type="entry name" value="Zn(2)-C6 fungal-type DNA-binding domain"/>
    <property type="match status" value="2"/>
</dbReference>
<sequence>MAILMRRDEGIACSRCRKHKIKCSKMKPCCTCSRMGLEDQCDAIFGVSACWLCRRSKIKCDKKRPCGTCMKKGRSKECLSSDHETGPMEEDAVSVKQEDAGTVRPRIETPNRPWPLRLEMEFGTVPPRMLEPDEKDGGLISPLIVRTSQLGYDHTSILYMFNTMGEDLSNSIKNLMTSLANYRPNMFNQKTSPPSSLLMARSESCDVGNAAENSWTVYWKANGLIRERMKVGSGLGHMLKRNPEEILARAARCEQEIPSSDVEFMCMILDDLLTPADPQLLRYQRICRRSTDGRLEESSLIRSSSTRRYDDNGRLVSSTHTLEILEPEEWDRIHANSKDLKMYLQLRRFLGEETSGEQMLLSHRRDILFDEHFATLNQSAEGRNKLRKIADFLNHKLELILGPSQPSAASQRQGSRCP</sequence>
<dbReference type="PANTHER" id="PTHR31944">
    <property type="entry name" value="HEME-RESPONSIVE ZINC FINGER TRANSCRIPTION FACTOR HAP1"/>
    <property type="match status" value="1"/>
</dbReference>
<keyword evidence="2" id="KW-0862">Zinc</keyword>
<proteinExistence type="predicted"/>
<keyword evidence="3" id="KW-0805">Transcription regulation</keyword>
<evidence type="ECO:0000256" key="7">
    <source>
        <dbReference type="SAM" id="MobiDB-lite"/>
    </source>
</evidence>
<feature type="region of interest" description="Disordered" evidence="7">
    <location>
        <begin position="80"/>
        <end position="99"/>
    </location>
</feature>
<feature type="domain" description="Zn(2)-C6 fungal-type" evidence="8">
    <location>
        <begin position="12"/>
        <end position="41"/>
    </location>
</feature>
<evidence type="ECO:0000256" key="1">
    <source>
        <dbReference type="ARBA" id="ARBA00022723"/>
    </source>
</evidence>
<evidence type="ECO:0000256" key="6">
    <source>
        <dbReference type="ARBA" id="ARBA00023242"/>
    </source>
</evidence>
<dbReference type="InterPro" id="IPR001138">
    <property type="entry name" value="Zn2Cys6_DnaBD"/>
</dbReference>
<evidence type="ECO:0000256" key="2">
    <source>
        <dbReference type="ARBA" id="ARBA00022833"/>
    </source>
</evidence>
<dbReference type="Pfam" id="PF00172">
    <property type="entry name" value="Zn_clus"/>
    <property type="match status" value="2"/>
</dbReference>
<dbReference type="PROSITE" id="PS00463">
    <property type="entry name" value="ZN2_CY6_FUNGAL_1"/>
    <property type="match status" value="2"/>
</dbReference>
<protein>
    <recommendedName>
        <fullName evidence="8">Zn(2)-C6 fungal-type domain-containing protein</fullName>
    </recommendedName>
</protein>
<dbReference type="GO" id="GO:0008270">
    <property type="term" value="F:zinc ion binding"/>
    <property type="evidence" value="ECO:0007669"/>
    <property type="project" value="InterPro"/>
</dbReference>
<reference evidence="9" key="1">
    <citation type="submission" date="2021-01" db="EMBL/GenBank/DDBJ databases">
        <authorList>
            <person name="Corre E."/>
            <person name="Pelletier E."/>
            <person name="Niang G."/>
            <person name="Scheremetjew M."/>
            <person name="Finn R."/>
            <person name="Kale V."/>
            <person name="Holt S."/>
            <person name="Cochrane G."/>
            <person name="Meng A."/>
            <person name="Brown T."/>
            <person name="Cohen L."/>
        </authorList>
    </citation>
    <scope>NUCLEOTIDE SEQUENCE</scope>
    <source>
        <strain evidence="9">CCMP 2712</strain>
    </source>
</reference>
<keyword evidence="5" id="KW-0804">Transcription</keyword>
<dbReference type="InterPro" id="IPR036864">
    <property type="entry name" value="Zn2-C6_fun-type_DNA-bd_sf"/>
</dbReference>
<evidence type="ECO:0000259" key="8">
    <source>
        <dbReference type="PROSITE" id="PS50048"/>
    </source>
</evidence>
<dbReference type="AlphaFoldDB" id="A0A7S4KMJ1"/>